<comment type="function">
    <text evidence="8 15">Functions in the N-end rule pathway of protein degradation where it conjugates Leu, Phe and, less efficiently, Met from aminoacyl-tRNAs to the N-termini of proteins containing an N-terminal arginine or lysine.</text>
</comment>
<keyword evidence="17" id="KW-1185">Reference proteome</keyword>
<dbReference type="Proteomes" id="UP000190911">
    <property type="component" value="Chromosome I"/>
</dbReference>
<dbReference type="PANTHER" id="PTHR30098:SF2">
    <property type="entry name" value="LEUCYL_PHENYLALANYL-TRNA--PROTEIN TRANSFERASE"/>
    <property type="match status" value="1"/>
</dbReference>
<dbReference type="SUPFAM" id="SSF55729">
    <property type="entry name" value="Acyl-CoA N-acyltransferases (Nat)"/>
    <property type="match status" value="1"/>
</dbReference>
<dbReference type="EMBL" id="LT670847">
    <property type="protein sequence ID" value="SHM39292.1"/>
    <property type="molecule type" value="Genomic_DNA"/>
</dbReference>
<dbReference type="InterPro" id="IPR042203">
    <property type="entry name" value="Leu/Phe-tRNA_Trfase_C"/>
</dbReference>
<evidence type="ECO:0000256" key="7">
    <source>
        <dbReference type="ARBA" id="ARBA00051538"/>
    </source>
</evidence>
<dbReference type="AlphaFoldDB" id="A0A1M7IEU1"/>
<evidence type="ECO:0000256" key="8">
    <source>
        <dbReference type="ARBA" id="ARBA00054043"/>
    </source>
</evidence>
<evidence type="ECO:0000256" key="5">
    <source>
        <dbReference type="ARBA" id="ARBA00050607"/>
    </source>
</evidence>
<keyword evidence="2 15" id="KW-0963">Cytoplasm</keyword>
<evidence type="ECO:0000256" key="2">
    <source>
        <dbReference type="ARBA" id="ARBA00022490"/>
    </source>
</evidence>
<evidence type="ECO:0000256" key="1">
    <source>
        <dbReference type="ARBA" id="ARBA00004496"/>
    </source>
</evidence>
<name>A0A1M7IEU1_9GAMM</name>
<evidence type="ECO:0000313" key="16">
    <source>
        <dbReference type="EMBL" id="SHM39292.1"/>
    </source>
</evidence>
<dbReference type="InterPro" id="IPR004616">
    <property type="entry name" value="Leu/Phe-tRNA_Trfase"/>
</dbReference>
<comment type="catalytic activity">
    <reaction evidence="5 15">
        <text>L-phenylalanyl-tRNA(Phe) + an N-terminal L-alpha-aminoacyl-[protein] = an N-terminal L-phenylalanyl-L-alpha-aminoacyl-[protein] + tRNA(Phe)</text>
        <dbReference type="Rhea" id="RHEA:43632"/>
        <dbReference type="Rhea" id="RHEA-COMP:9668"/>
        <dbReference type="Rhea" id="RHEA-COMP:9699"/>
        <dbReference type="Rhea" id="RHEA-COMP:10636"/>
        <dbReference type="Rhea" id="RHEA-COMP:10637"/>
        <dbReference type="ChEBI" id="CHEBI:78442"/>
        <dbReference type="ChEBI" id="CHEBI:78531"/>
        <dbReference type="ChEBI" id="CHEBI:78597"/>
        <dbReference type="ChEBI" id="CHEBI:83561"/>
        <dbReference type="EC" id="2.3.2.6"/>
    </reaction>
</comment>
<dbReference type="RefSeq" id="WP_079554450.1">
    <property type="nucleotide sequence ID" value="NZ_LT670847.1"/>
</dbReference>
<dbReference type="STRING" id="29571.SAMN05878437_2721"/>
<evidence type="ECO:0000256" key="15">
    <source>
        <dbReference type="HAMAP-Rule" id="MF_00688"/>
    </source>
</evidence>
<comment type="similarity">
    <text evidence="9 15">Belongs to the L/F-transferase family.</text>
</comment>
<dbReference type="Gene3D" id="3.30.70.3550">
    <property type="entry name" value="Leucyl/phenylalanyl-tRNA-protein transferase, N-terminal domain"/>
    <property type="match status" value="1"/>
</dbReference>
<evidence type="ECO:0000256" key="9">
    <source>
        <dbReference type="ARBA" id="ARBA00061535"/>
    </source>
</evidence>
<evidence type="ECO:0000256" key="13">
    <source>
        <dbReference type="ARBA" id="ARBA00077165"/>
    </source>
</evidence>
<evidence type="ECO:0000256" key="6">
    <source>
        <dbReference type="ARBA" id="ARBA00050652"/>
    </source>
</evidence>
<dbReference type="InterPro" id="IPR016181">
    <property type="entry name" value="Acyl_CoA_acyltransferase"/>
</dbReference>
<evidence type="ECO:0000256" key="12">
    <source>
        <dbReference type="ARBA" id="ARBA00077136"/>
    </source>
</evidence>
<dbReference type="InParanoid" id="A0A1M7IEU1"/>
<dbReference type="NCBIfam" id="TIGR00667">
    <property type="entry name" value="aat"/>
    <property type="match status" value="1"/>
</dbReference>
<keyword evidence="3 15" id="KW-0808">Transferase</keyword>
<sequence>MLPWLSSPTPVFPPPDSALDAPNGLLAAGGELTPHWLVSAYRHGIFPWYSNGDPILWWSPSPRMVLKPEAFKQRRSLTKRLRHGGFRVTLNQDFPGIMRACAAPRDAEDGTWITAEMHAAYCRLHRLGIAHSLAVYQDDALVGGLYGVAMGPVFFGESMFSLRPDGSKVALAYLTAAMRTHGGKLIDCQMHTPHLENLGATTIARSTFLDYLETWLPDVGFSAPDDNTATPHVPKAEWLDALADDDNARLVR</sequence>
<organism evidence="16 17">
    <name type="scientific">Vreelandella subglaciescola</name>
    <dbReference type="NCBI Taxonomy" id="29571"/>
    <lineage>
        <taxon>Bacteria</taxon>
        <taxon>Pseudomonadati</taxon>
        <taxon>Pseudomonadota</taxon>
        <taxon>Gammaproteobacteria</taxon>
        <taxon>Oceanospirillales</taxon>
        <taxon>Halomonadaceae</taxon>
        <taxon>Vreelandella</taxon>
    </lineage>
</organism>
<dbReference type="GO" id="GO:0008914">
    <property type="term" value="F:leucyl-tRNA--protein transferase activity"/>
    <property type="evidence" value="ECO:0007669"/>
    <property type="project" value="UniProtKB-UniRule"/>
</dbReference>
<proteinExistence type="inferred from homology"/>
<dbReference type="GO" id="GO:0005737">
    <property type="term" value="C:cytoplasm"/>
    <property type="evidence" value="ECO:0007669"/>
    <property type="project" value="UniProtKB-SubCell"/>
</dbReference>
<evidence type="ECO:0000256" key="4">
    <source>
        <dbReference type="ARBA" id="ARBA00023315"/>
    </source>
</evidence>
<comment type="catalytic activity">
    <reaction evidence="7 15">
        <text>N-terminal L-lysyl-[protein] + L-leucyl-tRNA(Leu) = N-terminal L-leucyl-L-lysyl-[protein] + tRNA(Leu) + H(+)</text>
        <dbReference type="Rhea" id="RHEA:12340"/>
        <dbReference type="Rhea" id="RHEA-COMP:9613"/>
        <dbReference type="Rhea" id="RHEA-COMP:9622"/>
        <dbReference type="Rhea" id="RHEA-COMP:12670"/>
        <dbReference type="Rhea" id="RHEA-COMP:12671"/>
        <dbReference type="ChEBI" id="CHEBI:15378"/>
        <dbReference type="ChEBI" id="CHEBI:65249"/>
        <dbReference type="ChEBI" id="CHEBI:78442"/>
        <dbReference type="ChEBI" id="CHEBI:78494"/>
        <dbReference type="ChEBI" id="CHEBI:133043"/>
        <dbReference type="EC" id="2.3.2.6"/>
    </reaction>
</comment>
<reference evidence="16 17" key="1">
    <citation type="submission" date="2016-11" db="EMBL/GenBank/DDBJ databases">
        <authorList>
            <person name="Jaros S."/>
            <person name="Januszkiewicz K."/>
            <person name="Wedrychowicz H."/>
        </authorList>
    </citation>
    <scope>NUCLEOTIDE SEQUENCE [LARGE SCALE GENOMIC DNA]</scope>
    <source>
        <strain evidence="16 17">ACAM 12</strain>
    </source>
</reference>
<dbReference type="Gene3D" id="3.40.630.70">
    <property type="entry name" value="Leucyl/phenylalanyl-tRNA-protein transferase, C-terminal domain"/>
    <property type="match status" value="1"/>
</dbReference>
<dbReference type="FunFam" id="3.30.70.3550:FF:000001">
    <property type="entry name" value="Leucyl/phenylalanyl-tRNA--protein transferase"/>
    <property type="match status" value="1"/>
</dbReference>
<dbReference type="PANTHER" id="PTHR30098">
    <property type="entry name" value="LEUCYL/PHENYLALANYL-TRNA--PROTEIN TRANSFERASE"/>
    <property type="match status" value="1"/>
</dbReference>
<comment type="catalytic activity">
    <reaction evidence="6 15">
        <text>N-terminal L-arginyl-[protein] + L-leucyl-tRNA(Leu) = N-terminal L-leucyl-L-arginyl-[protein] + tRNA(Leu) + H(+)</text>
        <dbReference type="Rhea" id="RHEA:50416"/>
        <dbReference type="Rhea" id="RHEA-COMP:9613"/>
        <dbReference type="Rhea" id="RHEA-COMP:9622"/>
        <dbReference type="Rhea" id="RHEA-COMP:12672"/>
        <dbReference type="Rhea" id="RHEA-COMP:12673"/>
        <dbReference type="ChEBI" id="CHEBI:15378"/>
        <dbReference type="ChEBI" id="CHEBI:64719"/>
        <dbReference type="ChEBI" id="CHEBI:78442"/>
        <dbReference type="ChEBI" id="CHEBI:78494"/>
        <dbReference type="ChEBI" id="CHEBI:133044"/>
        <dbReference type="EC" id="2.3.2.6"/>
    </reaction>
</comment>
<evidence type="ECO:0000256" key="14">
    <source>
        <dbReference type="ARBA" id="ARBA00083640"/>
    </source>
</evidence>
<dbReference type="Pfam" id="PF03588">
    <property type="entry name" value="Leu_Phe_trans"/>
    <property type="match status" value="1"/>
</dbReference>
<dbReference type="InterPro" id="IPR042221">
    <property type="entry name" value="Leu/Phe-tRNA_Trfase_N"/>
</dbReference>
<keyword evidence="4 15" id="KW-0012">Acyltransferase</keyword>
<dbReference type="HAMAP" id="MF_00688">
    <property type="entry name" value="Leu_Phe_trans"/>
    <property type="match status" value="1"/>
</dbReference>
<dbReference type="EC" id="2.3.2.6" evidence="10 15"/>
<comment type="subcellular location">
    <subcellularLocation>
        <location evidence="1 15">Cytoplasm</location>
    </subcellularLocation>
</comment>
<dbReference type="GO" id="GO:0030163">
    <property type="term" value="P:protein catabolic process"/>
    <property type="evidence" value="ECO:0007669"/>
    <property type="project" value="UniProtKB-UniRule"/>
</dbReference>
<dbReference type="FunCoup" id="A0A1M7IEU1">
    <property type="interactions" value="290"/>
</dbReference>
<evidence type="ECO:0000256" key="11">
    <source>
        <dbReference type="ARBA" id="ARBA00074372"/>
    </source>
</evidence>
<protein>
    <recommendedName>
        <fullName evidence="11 15">Leucyl/phenylalanyl-tRNA--protein transferase</fullName>
        <ecNumber evidence="10 15">2.3.2.6</ecNumber>
    </recommendedName>
    <alternativeName>
        <fullName evidence="12 15">L/F-transferase</fullName>
    </alternativeName>
    <alternativeName>
        <fullName evidence="13 15">Leucyltransferase</fullName>
    </alternativeName>
    <alternativeName>
        <fullName evidence="14 15">Phenyalanyltransferase</fullName>
    </alternativeName>
</protein>
<dbReference type="OrthoDB" id="9790282at2"/>
<evidence type="ECO:0000313" key="17">
    <source>
        <dbReference type="Proteomes" id="UP000190911"/>
    </source>
</evidence>
<evidence type="ECO:0000256" key="3">
    <source>
        <dbReference type="ARBA" id="ARBA00022679"/>
    </source>
</evidence>
<gene>
    <name evidence="15" type="primary">aat</name>
    <name evidence="16" type="ORF">SAMN05878437_2721</name>
</gene>
<accession>A0A1M7IEU1</accession>
<evidence type="ECO:0000256" key="10">
    <source>
        <dbReference type="ARBA" id="ARBA00066767"/>
    </source>
</evidence>